<sequence length="156" mass="18242">MLKRKTDYRLEELAQALYELAEQSYPNGSPWQVGQFLADLQNEWSQYLILALEDDRLAGFVGFHQLFDEIEIMHVVVAPDRKGQGIGQQLLIGLLEEGQRTEVVAVFLEVRQSNQAAKRLYEKNGFVTIHRRKDYYHHPVEDALIMRKELREIENK</sequence>
<evidence type="ECO:0000256" key="3">
    <source>
        <dbReference type="ARBA" id="ARBA00022679"/>
    </source>
</evidence>
<comment type="caution">
    <text evidence="6">The sequence shown here is derived from an EMBL/GenBank/DDBJ whole genome shotgun (WGS) entry which is preliminary data.</text>
</comment>
<keyword evidence="4 6" id="KW-0012">Acyltransferase</keyword>
<dbReference type="CDD" id="cd04301">
    <property type="entry name" value="NAT_SF"/>
    <property type="match status" value="1"/>
</dbReference>
<keyword evidence="3 6" id="KW-0808">Transferase</keyword>
<dbReference type="EMBL" id="JAJJVO010000109">
    <property type="protein sequence ID" value="MCC9274083.1"/>
    <property type="molecule type" value="Genomic_DNA"/>
</dbReference>
<evidence type="ECO:0000256" key="1">
    <source>
        <dbReference type="ARBA" id="ARBA00005395"/>
    </source>
</evidence>
<evidence type="ECO:0000259" key="5">
    <source>
        <dbReference type="PROSITE" id="PS51186"/>
    </source>
</evidence>
<dbReference type="PANTHER" id="PTHR43420">
    <property type="entry name" value="ACETYLTRANSFERASE"/>
    <property type="match status" value="1"/>
</dbReference>
<dbReference type="InterPro" id="IPR016181">
    <property type="entry name" value="Acyl_CoA_acyltransferase"/>
</dbReference>
<dbReference type="InterPro" id="IPR050680">
    <property type="entry name" value="YpeA/RimI_acetyltransf"/>
</dbReference>
<protein>
    <submittedName>
        <fullName evidence="6">Ribosomal protein S18-alanine N-acetyltransferase</fullName>
        <ecNumber evidence="6">2.3.1.266</ecNumber>
    </submittedName>
</protein>
<evidence type="ECO:0000256" key="4">
    <source>
        <dbReference type="ARBA" id="ARBA00023315"/>
    </source>
</evidence>
<dbReference type="InterPro" id="IPR000182">
    <property type="entry name" value="GNAT_dom"/>
</dbReference>
<organism evidence="6 7">
    <name type="scientific">Enterococcus aquimarinus</name>
    <dbReference type="NCBI Taxonomy" id="328396"/>
    <lineage>
        <taxon>Bacteria</taxon>
        <taxon>Bacillati</taxon>
        <taxon>Bacillota</taxon>
        <taxon>Bacilli</taxon>
        <taxon>Lactobacillales</taxon>
        <taxon>Enterococcaceae</taxon>
        <taxon>Enterococcus</taxon>
    </lineage>
</organism>
<keyword evidence="2" id="KW-0963">Cytoplasm</keyword>
<keyword evidence="6" id="KW-0689">Ribosomal protein</keyword>
<reference evidence="6" key="2">
    <citation type="submission" date="2021-11" db="EMBL/GenBank/DDBJ databases">
        <authorList>
            <person name="Gilroy R."/>
        </authorList>
    </citation>
    <scope>NUCLEOTIDE SEQUENCE</scope>
    <source>
        <strain evidence="6">150</strain>
    </source>
</reference>
<dbReference type="GO" id="GO:0005840">
    <property type="term" value="C:ribosome"/>
    <property type="evidence" value="ECO:0007669"/>
    <property type="project" value="UniProtKB-KW"/>
</dbReference>
<name>A0A9E3ZV31_9ENTE</name>
<evidence type="ECO:0000313" key="6">
    <source>
        <dbReference type="EMBL" id="MCC9274083.1"/>
    </source>
</evidence>
<reference evidence="6" key="1">
    <citation type="journal article" date="2021" name="PeerJ">
        <title>Extensive microbial diversity within the chicken gut microbiome revealed by metagenomics and culture.</title>
        <authorList>
            <person name="Gilroy R."/>
            <person name="Ravi A."/>
            <person name="Getino M."/>
            <person name="Pursley I."/>
            <person name="Horton D.L."/>
            <person name="Alikhan N.F."/>
            <person name="Baker D."/>
            <person name="Gharbi K."/>
            <person name="Hall N."/>
            <person name="Watson M."/>
            <person name="Adriaenssens E.M."/>
            <person name="Foster-Nyarko E."/>
            <person name="Jarju S."/>
            <person name="Secka A."/>
            <person name="Antonio M."/>
            <person name="Oren A."/>
            <person name="Chaudhuri R.R."/>
            <person name="La Ragione R."/>
            <person name="Hildebrand F."/>
            <person name="Pallen M.J."/>
        </authorList>
    </citation>
    <scope>NUCLEOTIDE SEQUENCE</scope>
    <source>
        <strain evidence="6">150</strain>
    </source>
</reference>
<proteinExistence type="inferred from homology"/>
<dbReference type="AlphaFoldDB" id="A0A9E3ZV31"/>
<comment type="similarity">
    <text evidence="1">Belongs to the acetyltransferase family. RimI subfamily.</text>
</comment>
<dbReference type="EC" id="2.3.1.266" evidence="6"/>
<dbReference type="PROSITE" id="PS51186">
    <property type="entry name" value="GNAT"/>
    <property type="match status" value="1"/>
</dbReference>
<dbReference type="PANTHER" id="PTHR43420:SF44">
    <property type="entry name" value="ACETYLTRANSFERASE YPEA"/>
    <property type="match status" value="1"/>
</dbReference>
<dbReference type="GO" id="GO:0008999">
    <property type="term" value="F:protein-N-terminal-alanine acetyltransferase activity"/>
    <property type="evidence" value="ECO:0007669"/>
    <property type="project" value="UniProtKB-EC"/>
</dbReference>
<dbReference type="NCBIfam" id="TIGR01575">
    <property type="entry name" value="rimI"/>
    <property type="match status" value="1"/>
</dbReference>
<keyword evidence="6" id="KW-0687">Ribonucleoprotein</keyword>
<accession>A0A9E3ZV31</accession>
<dbReference type="InterPro" id="IPR006464">
    <property type="entry name" value="AcTrfase_RimI/Ard1"/>
</dbReference>
<dbReference type="Proteomes" id="UP000813384">
    <property type="component" value="Unassembled WGS sequence"/>
</dbReference>
<gene>
    <name evidence="6" type="primary">rimI</name>
    <name evidence="6" type="ORF">K8V42_07305</name>
</gene>
<evidence type="ECO:0000256" key="2">
    <source>
        <dbReference type="ARBA" id="ARBA00022490"/>
    </source>
</evidence>
<dbReference type="Gene3D" id="3.40.630.30">
    <property type="match status" value="1"/>
</dbReference>
<dbReference type="SUPFAM" id="SSF55729">
    <property type="entry name" value="Acyl-CoA N-acyltransferases (Nat)"/>
    <property type="match status" value="1"/>
</dbReference>
<dbReference type="Pfam" id="PF00583">
    <property type="entry name" value="Acetyltransf_1"/>
    <property type="match status" value="1"/>
</dbReference>
<evidence type="ECO:0000313" key="7">
    <source>
        <dbReference type="Proteomes" id="UP000813384"/>
    </source>
</evidence>
<feature type="domain" description="N-acetyltransferase" evidence="5">
    <location>
        <begin position="8"/>
        <end position="151"/>
    </location>
</feature>